<dbReference type="AlphaFoldDB" id="A0A8C3NWY8"/>
<organism evidence="1 2">
    <name type="scientific">Cyanoderma ruficeps</name>
    <name type="common">rufous-capped babbler</name>
    <dbReference type="NCBI Taxonomy" id="181631"/>
    <lineage>
        <taxon>Eukaryota</taxon>
        <taxon>Metazoa</taxon>
        <taxon>Chordata</taxon>
        <taxon>Craniata</taxon>
        <taxon>Vertebrata</taxon>
        <taxon>Euteleostomi</taxon>
        <taxon>Archelosauria</taxon>
        <taxon>Archosauria</taxon>
        <taxon>Dinosauria</taxon>
        <taxon>Saurischia</taxon>
        <taxon>Theropoda</taxon>
        <taxon>Coelurosauria</taxon>
        <taxon>Aves</taxon>
        <taxon>Neognathae</taxon>
        <taxon>Neoaves</taxon>
        <taxon>Telluraves</taxon>
        <taxon>Australaves</taxon>
        <taxon>Passeriformes</taxon>
        <taxon>Sylvioidea</taxon>
        <taxon>Timaliidae</taxon>
        <taxon>Cyanoderma</taxon>
    </lineage>
</organism>
<reference evidence="1" key="1">
    <citation type="submission" date="2025-08" db="UniProtKB">
        <authorList>
            <consortium name="Ensembl"/>
        </authorList>
    </citation>
    <scope>IDENTIFICATION</scope>
</reference>
<reference evidence="1" key="2">
    <citation type="submission" date="2025-09" db="UniProtKB">
        <authorList>
            <consortium name="Ensembl"/>
        </authorList>
    </citation>
    <scope>IDENTIFICATION</scope>
</reference>
<proteinExistence type="predicted"/>
<dbReference type="PANTHER" id="PTHR46785">
    <property type="entry name" value="VON WILLEBRAND FACTOR A DOMAIN-CONTAINING PROTEIN 3B"/>
    <property type="match status" value="1"/>
</dbReference>
<dbReference type="Proteomes" id="UP000694396">
    <property type="component" value="Unplaced"/>
</dbReference>
<protein>
    <submittedName>
        <fullName evidence="1">Uncharacterized protein</fullName>
    </submittedName>
</protein>
<dbReference type="Ensembl" id="ENSCRFT00000003262.1">
    <property type="protein sequence ID" value="ENSCRFP00000003137.1"/>
    <property type="gene ID" value="ENSCRFG00000002570.1"/>
</dbReference>
<sequence length="141" mass="16088">MLPLAHASSDKKGIALTNPGTVNLDAYKEKLEQAIKSYERRLNLVIWRALSQEERDNFKEDGPVQYIQHKEALLKALENLGWPIPYEDVKLLEDEILTALTYIQQASDFQEAVKKETEKSSESHISSNKKVIHGKGIFPLR</sequence>
<name>A0A8C3NWY8_9PASS</name>
<keyword evidence="2" id="KW-1185">Reference proteome</keyword>
<evidence type="ECO:0000313" key="2">
    <source>
        <dbReference type="Proteomes" id="UP000694396"/>
    </source>
</evidence>
<accession>A0A8C3NWY8</accession>
<dbReference type="PANTHER" id="PTHR46785:SF1">
    <property type="entry name" value="VON WILLEBRAND FACTOR A DOMAIN-CONTAINING PROTEIN 3B"/>
    <property type="match status" value="1"/>
</dbReference>
<evidence type="ECO:0000313" key="1">
    <source>
        <dbReference type="Ensembl" id="ENSCRFP00000003137.1"/>
    </source>
</evidence>